<feature type="transmembrane region" description="Helical" evidence="1">
    <location>
        <begin position="77"/>
        <end position="93"/>
    </location>
</feature>
<keyword evidence="1" id="KW-0472">Membrane</keyword>
<keyword evidence="1" id="KW-1133">Transmembrane helix</keyword>
<dbReference type="AlphaFoldDB" id="A9LI71"/>
<organism evidence="2">
    <name type="scientific">Nothopuga sp. 1 LP-2008</name>
    <dbReference type="NCBI Taxonomy" id="504482"/>
    <lineage>
        <taxon>Eukaryota</taxon>
        <taxon>Metazoa</taxon>
        <taxon>Ecdysozoa</taxon>
        <taxon>Arthropoda</taxon>
        <taxon>Chelicerata</taxon>
        <taxon>Arachnida</taxon>
        <taxon>Solifugae</taxon>
        <taxon>Ammotrechidae</taxon>
        <taxon>Nothopuga</taxon>
    </lineage>
</organism>
<feature type="transmembrane region" description="Helical" evidence="1">
    <location>
        <begin position="114"/>
        <end position="137"/>
    </location>
</feature>
<name>A9LI71_9ARAC</name>
<keyword evidence="2" id="KW-0496">Mitochondrion</keyword>
<evidence type="ECO:0000256" key="1">
    <source>
        <dbReference type="SAM" id="Phobius"/>
    </source>
</evidence>
<keyword evidence="1" id="KW-0812">Transmembrane</keyword>
<reference evidence="2" key="1">
    <citation type="journal article" date="2007" name="BMC Genomics">
        <title>The complete mitochondrial genome of Pseudocellus pearsei (Chelicerata: Ricinulei) and a comparison of mitochondrial gene rearrangements in Arachnida.</title>
        <authorList>
            <person name="Fahrein K."/>
            <person name="Talarico G."/>
            <person name="Braband A."/>
            <person name="Podsiadlowski L."/>
        </authorList>
    </citation>
    <scope>NUCLEOTIDE SEQUENCE</scope>
</reference>
<evidence type="ECO:0000313" key="2">
    <source>
        <dbReference type="EMBL" id="ABS71900.1"/>
    </source>
</evidence>
<sequence length="145" mass="16804">MSFTVLFLHSIFMFINHPLIMMVIMIPATIMYAILLTNLMKTSWYSMVLILILIGAMLILFMYMASLSPNEMMNPPIFSPFILLLMMMMYKHNMIQEPSTMMNNSIKLFSQIQWGTTTMLVIYLLLTMIVVVFITNINEGPLRST</sequence>
<protein>
    <submittedName>
        <fullName evidence="2">NADH dehydrogenase subunit 6</fullName>
    </submittedName>
</protein>
<dbReference type="EMBL" id="EU024482">
    <property type="protein sequence ID" value="ABS71900.1"/>
    <property type="molecule type" value="Genomic_DNA"/>
</dbReference>
<feature type="transmembrane region" description="Helical" evidence="1">
    <location>
        <begin position="44"/>
        <end position="65"/>
    </location>
</feature>
<feature type="transmembrane region" description="Helical" evidence="1">
    <location>
        <begin position="6"/>
        <end position="32"/>
    </location>
</feature>
<gene>
    <name evidence="2" type="primary">nad6</name>
</gene>
<geneLocation type="mitochondrion" evidence="2"/>
<accession>A9LI71</accession>
<proteinExistence type="predicted"/>